<dbReference type="InterPro" id="IPR017850">
    <property type="entry name" value="Alkaline_phosphatase_core_sf"/>
</dbReference>
<dbReference type="InterPro" id="IPR000917">
    <property type="entry name" value="Sulfatase_N"/>
</dbReference>
<dbReference type="Gene3D" id="3.30.1120.10">
    <property type="match status" value="1"/>
</dbReference>
<dbReference type="GO" id="GO:0046872">
    <property type="term" value="F:metal ion binding"/>
    <property type="evidence" value="ECO:0007669"/>
    <property type="project" value="UniProtKB-KW"/>
</dbReference>
<dbReference type="EMBL" id="VAUV01000004">
    <property type="protein sequence ID" value="TLD71818.1"/>
    <property type="molecule type" value="Genomic_DNA"/>
</dbReference>
<keyword evidence="7" id="KW-1185">Reference proteome</keyword>
<name>A0A5R8KHM7_9BACT</name>
<dbReference type="RefSeq" id="WP_138085414.1">
    <property type="nucleotide sequence ID" value="NZ_VAUV01000004.1"/>
</dbReference>
<dbReference type="PROSITE" id="PS00523">
    <property type="entry name" value="SULFATASE_1"/>
    <property type="match status" value="1"/>
</dbReference>
<dbReference type="Pfam" id="PF00884">
    <property type="entry name" value="Sulfatase"/>
    <property type="match status" value="1"/>
</dbReference>
<evidence type="ECO:0000256" key="2">
    <source>
        <dbReference type="ARBA" id="ARBA00022723"/>
    </source>
</evidence>
<evidence type="ECO:0000256" key="1">
    <source>
        <dbReference type="ARBA" id="ARBA00008779"/>
    </source>
</evidence>
<dbReference type="InterPro" id="IPR050738">
    <property type="entry name" value="Sulfatase"/>
</dbReference>
<dbReference type="Proteomes" id="UP000306196">
    <property type="component" value="Unassembled WGS sequence"/>
</dbReference>
<keyword evidence="2" id="KW-0479">Metal-binding</keyword>
<organism evidence="6 7">
    <name type="scientific">Phragmitibacter flavus</name>
    <dbReference type="NCBI Taxonomy" id="2576071"/>
    <lineage>
        <taxon>Bacteria</taxon>
        <taxon>Pseudomonadati</taxon>
        <taxon>Verrucomicrobiota</taxon>
        <taxon>Verrucomicrobiia</taxon>
        <taxon>Verrucomicrobiales</taxon>
        <taxon>Verrucomicrobiaceae</taxon>
        <taxon>Phragmitibacter</taxon>
    </lineage>
</organism>
<feature type="domain" description="Sulfatase N-terminal" evidence="5">
    <location>
        <begin position="28"/>
        <end position="355"/>
    </location>
</feature>
<dbReference type="Gene3D" id="3.40.720.10">
    <property type="entry name" value="Alkaline Phosphatase, subunit A"/>
    <property type="match status" value="1"/>
</dbReference>
<sequence length="484" mass="53371">MRFWRILMLTGVGLAAFAVPNLRAEERPNFVVILCDDLGWGDLASYGHPHIKTPNLDRLAVEGMRLTSFYSAAPVCSPSRVGLLTGRNPNRAGVYDWIPHVEQRNQSGKASRALVHMRKEEVTLPQVLQKAGYATALSGKWHCNADFNTAGQPQPGEAGFDHWFATQNNAAPSHENPVNYVRNGNEVGPLEGYSCQLAAREAIDWIEALPKEKPFFLYLAFHEPHEPVASPPELVKGYEGIARNEDEAEYFANVENMDRAVGELMATLDRLKLAENTVVVFSSDNGPETLNRYRASNRSYGTPGPLRGMKLWTTEAGCRVPGIVRWPAKIKPGQVSDEAVSSLDFLPSFASLAGASLPEGLALDGADMMAALNGGKVAREKPLFWIYFNALNEQRVAMREGDWKILAKLNGGKLPTVSNVTEGSAAKVRQAVLTDFSLFEIAKDQGEERDLAQEQPDKLKEMQGKLEAAYRELTGSMFVWPDVD</sequence>
<evidence type="ECO:0000313" key="6">
    <source>
        <dbReference type="EMBL" id="TLD71818.1"/>
    </source>
</evidence>
<comment type="similarity">
    <text evidence="1">Belongs to the sulfatase family.</text>
</comment>
<dbReference type="SUPFAM" id="SSF53649">
    <property type="entry name" value="Alkaline phosphatase-like"/>
    <property type="match status" value="1"/>
</dbReference>
<dbReference type="InterPro" id="IPR024607">
    <property type="entry name" value="Sulfatase_CS"/>
</dbReference>
<proteinExistence type="inferred from homology"/>
<evidence type="ECO:0000259" key="5">
    <source>
        <dbReference type="Pfam" id="PF00884"/>
    </source>
</evidence>
<gene>
    <name evidence="6" type="ORF">FEM03_06700</name>
</gene>
<dbReference type="GO" id="GO:0004065">
    <property type="term" value="F:arylsulfatase activity"/>
    <property type="evidence" value="ECO:0007669"/>
    <property type="project" value="TreeGrafter"/>
</dbReference>
<keyword evidence="3" id="KW-0378">Hydrolase</keyword>
<dbReference type="OrthoDB" id="9803751at2"/>
<protein>
    <submittedName>
        <fullName evidence="6">Arylsulfatase</fullName>
    </submittedName>
</protein>
<evidence type="ECO:0000256" key="4">
    <source>
        <dbReference type="ARBA" id="ARBA00022837"/>
    </source>
</evidence>
<dbReference type="PROSITE" id="PS00149">
    <property type="entry name" value="SULFATASE_2"/>
    <property type="match status" value="1"/>
</dbReference>
<evidence type="ECO:0000313" key="7">
    <source>
        <dbReference type="Proteomes" id="UP000306196"/>
    </source>
</evidence>
<reference evidence="6 7" key="1">
    <citation type="submission" date="2019-05" db="EMBL/GenBank/DDBJ databases">
        <title>Verrucobacter flavum gen. nov., sp. nov. a new member of the family Verrucomicrobiaceae.</title>
        <authorList>
            <person name="Szuroczki S."/>
            <person name="Abbaszade G."/>
            <person name="Szabo A."/>
            <person name="Felfoldi T."/>
            <person name="Schumann P."/>
            <person name="Boka K."/>
            <person name="Keki Z."/>
            <person name="Toumi M."/>
            <person name="Toth E."/>
        </authorList>
    </citation>
    <scope>NUCLEOTIDE SEQUENCE [LARGE SCALE GENOMIC DNA]</scope>
    <source>
        <strain evidence="6 7">MG-N-17</strain>
    </source>
</reference>
<evidence type="ECO:0000256" key="3">
    <source>
        <dbReference type="ARBA" id="ARBA00022801"/>
    </source>
</evidence>
<dbReference type="PANTHER" id="PTHR42693">
    <property type="entry name" value="ARYLSULFATASE FAMILY MEMBER"/>
    <property type="match status" value="1"/>
</dbReference>
<dbReference type="PANTHER" id="PTHR42693:SF53">
    <property type="entry name" value="ENDO-4-O-SULFATASE"/>
    <property type="match status" value="1"/>
</dbReference>
<dbReference type="AlphaFoldDB" id="A0A5R8KHM7"/>
<comment type="caution">
    <text evidence="6">The sequence shown here is derived from an EMBL/GenBank/DDBJ whole genome shotgun (WGS) entry which is preliminary data.</text>
</comment>
<accession>A0A5R8KHM7</accession>
<keyword evidence="4" id="KW-0106">Calcium</keyword>